<reference evidence="2 3" key="1">
    <citation type="submission" date="2018-06" db="EMBL/GenBank/DDBJ databases">
        <title>Genomic Encyclopedia of Type Strains, Phase III (KMG-III): the genomes of soil and plant-associated and newly described type strains.</title>
        <authorList>
            <person name="Whitman W."/>
        </authorList>
    </citation>
    <scope>NUCLEOTIDE SEQUENCE [LARGE SCALE GENOMIC DNA]</scope>
    <source>
        <strain evidence="2 3">ORS 1419</strain>
    </source>
</reference>
<gene>
    <name evidence="2" type="ORF">C7477_106151</name>
</gene>
<keyword evidence="3" id="KW-1185">Reference proteome</keyword>
<evidence type="ECO:0000313" key="2">
    <source>
        <dbReference type="EMBL" id="PYE88778.1"/>
    </source>
</evidence>
<sequence>MNHKTETPHLLDSSKDGGSVIQSGWSPSDYRNPPLTATNLTTSIIAKRFRLPIATARVVCELAGIGGAA</sequence>
<dbReference type="EMBL" id="QJTF01000006">
    <property type="protein sequence ID" value="PYE88778.1"/>
    <property type="molecule type" value="Genomic_DNA"/>
</dbReference>
<proteinExistence type="predicted"/>
<accession>A0A318T2N5</accession>
<dbReference type="OrthoDB" id="9889883at2"/>
<evidence type="ECO:0000313" key="3">
    <source>
        <dbReference type="Proteomes" id="UP000247454"/>
    </source>
</evidence>
<feature type="compositionally biased region" description="Basic and acidic residues" evidence="1">
    <location>
        <begin position="1"/>
        <end position="15"/>
    </location>
</feature>
<organism evidence="2 3">
    <name type="scientific">Phyllobacterium leguminum</name>
    <dbReference type="NCBI Taxonomy" id="314237"/>
    <lineage>
        <taxon>Bacteria</taxon>
        <taxon>Pseudomonadati</taxon>
        <taxon>Pseudomonadota</taxon>
        <taxon>Alphaproteobacteria</taxon>
        <taxon>Hyphomicrobiales</taxon>
        <taxon>Phyllobacteriaceae</taxon>
        <taxon>Phyllobacterium</taxon>
    </lineage>
</organism>
<feature type="region of interest" description="Disordered" evidence="1">
    <location>
        <begin position="1"/>
        <end position="33"/>
    </location>
</feature>
<evidence type="ECO:0000256" key="1">
    <source>
        <dbReference type="SAM" id="MobiDB-lite"/>
    </source>
</evidence>
<comment type="caution">
    <text evidence="2">The sequence shown here is derived from an EMBL/GenBank/DDBJ whole genome shotgun (WGS) entry which is preliminary data.</text>
</comment>
<name>A0A318T2N5_9HYPH</name>
<protein>
    <submittedName>
        <fullName evidence="2">Uncharacterized protein</fullName>
    </submittedName>
</protein>
<dbReference type="Proteomes" id="UP000247454">
    <property type="component" value="Unassembled WGS sequence"/>
</dbReference>
<dbReference type="AlphaFoldDB" id="A0A318T2N5"/>
<dbReference type="RefSeq" id="WP_110750556.1">
    <property type="nucleotide sequence ID" value="NZ_QJTF01000006.1"/>
</dbReference>